<dbReference type="Pfam" id="PF00005">
    <property type="entry name" value="ABC_tran"/>
    <property type="match status" value="1"/>
</dbReference>
<dbReference type="InterPro" id="IPR003593">
    <property type="entry name" value="AAA+_ATPase"/>
</dbReference>
<dbReference type="GO" id="GO:0005524">
    <property type="term" value="F:ATP binding"/>
    <property type="evidence" value="ECO:0007669"/>
    <property type="project" value="UniProtKB-KW"/>
</dbReference>
<keyword evidence="11" id="KW-1185">Reference proteome</keyword>
<evidence type="ECO:0000313" key="11">
    <source>
        <dbReference type="Proteomes" id="UP000295722"/>
    </source>
</evidence>
<dbReference type="SUPFAM" id="SSF52540">
    <property type="entry name" value="P-loop containing nucleoside triphosphate hydrolases"/>
    <property type="match status" value="1"/>
</dbReference>
<proteinExistence type="inferred from homology"/>
<dbReference type="InterPro" id="IPR005893">
    <property type="entry name" value="PotA-like"/>
</dbReference>
<dbReference type="InterPro" id="IPR050093">
    <property type="entry name" value="ABC_SmlMolc_Importer"/>
</dbReference>
<keyword evidence="2 8" id="KW-1003">Cell membrane</keyword>
<feature type="domain" description="ABC transporter" evidence="9">
    <location>
        <begin position="29"/>
        <end position="259"/>
    </location>
</feature>
<comment type="subunit">
    <text evidence="8">The complex is composed of two ATP-binding proteins (PotA), two transmembrane proteins (PotB and PotC) and a solute-binding protein (PotD).</text>
</comment>
<comment type="function">
    <text evidence="8">Part of the ABC transporter complex PotABCD involved in spermidine/putrescine import. Responsible for energy coupling to the transport system.</text>
</comment>
<dbReference type="GO" id="GO:0016887">
    <property type="term" value="F:ATP hydrolysis activity"/>
    <property type="evidence" value="ECO:0007669"/>
    <property type="project" value="InterPro"/>
</dbReference>
<keyword evidence="5 8" id="KW-0067">ATP-binding</keyword>
<evidence type="ECO:0000259" key="9">
    <source>
        <dbReference type="PROSITE" id="PS50893"/>
    </source>
</evidence>
<comment type="similarity">
    <text evidence="8">Belongs to the ABC transporter superfamily. Spermidine/putrescine importer (TC 3.A.1.11.1) family.</text>
</comment>
<dbReference type="GO" id="GO:0015847">
    <property type="term" value="P:putrescine transport"/>
    <property type="evidence" value="ECO:0007669"/>
    <property type="project" value="UniProtKB-ARBA"/>
</dbReference>
<dbReference type="FunFam" id="3.40.50.300:FF:000133">
    <property type="entry name" value="Spermidine/putrescine import ATP-binding protein PotA"/>
    <property type="match status" value="1"/>
</dbReference>
<dbReference type="InterPro" id="IPR017871">
    <property type="entry name" value="ABC_transporter-like_CS"/>
</dbReference>
<dbReference type="PANTHER" id="PTHR42781:SF5">
    <property type="entry name" value="PUTRESCINE TRANSPORT ATP-BINDING PROTEIN POTG"/>
    <property type="match status" value="1"/>
</dbReference>
<evidence type="ECO:0000256" key="1">
    <source>
        <dbReference type="ARBA" id="ARBA00022448"/>
    </source>
</evidence>
<dbReference type="SUPFAM" id="SSF50331">
    <property type="entry name" value="MOP-like"/>
    <property type="match status" value="1"/>
</dbReference>
<keyword evidence="7 8" id="KW-0472">Membrane</keyword>
<dbReference type="PANTHER" id="PTHR42781">
    <property type="entry name" value="SPERMIDINE/PUTRESCINE IMPORT ATP-BINDING PROTEIN POTA"/>
    <property type="match status" value="1"/>
</dbReference>
<keyword evidence="6 8" id="KW-1278">Translocase</keyword>
<comment type="caution">
    <text evidence="10">The sequence shown here is derived from an EMBL/GenBank/DDBJ whole genome shotgun (WGS) entry which is preliminary data.</text>
</comment>
<accession>A0A4R5LYI5</accession>
<evidence type="ECO:0000256" key="5">
    <source>
        <dbReference type="ARBA" id="ARBA00022840"/>
    </source>
</evidence>
<dbReference type="PROSITE" id="PS00211">
    <property type="entry name" value="ABC_TRANSPORTER_1"/>
    <property type="match status" value="1"/>
</dbReference>
<organism evidence="10 11">
    <name type="scientific">Paraburkholderia silviterrae</name>
    <dbReference type="NCBI Taxonomy" id="2528715"/>
    <lineage>
        <taxon>Bacteria</taxon>
        <taxon>Pseudomonadati</taxon>
        <taxon>Pseudomonadota</taxon>
        <taxon>Betaproteobacteria</taxon>
        <taxon>Burkholderiales</taxon>
        <taxon>Burkholderiaceae</taxon>
        <taxon>Paraburkholderia</taxon>
    </lineage>
</organism>
<gene>
    <name evidence="8 10" type="primary">potA</name>
    <name evidence="10" type="ORF">EYW47_38205</name>
</gene>
<comment type="catalytic activity">
    <reaction evidence="8">
        <text>ATP + H2O + polyamine-[polyamine-binding protein]Side 1 = ADP + phosphate + polyamineSide 2 + [polyamine-binding protein]Side 1.</text>
        <dbReference type="EC" id="7.6.2.11"/>
    </reaction>
</comment>
<dbReference type="Pfam" id="PF08402">
    <property type="entry name" value="TOBE_2"/>
    <property type="match status" value="1"/>
</dbReference>
<dbReference type="OrthoDB" id="5298774at2"/>
<dbReference type="InterPro" id="IPR008995">
    <property type="entry name" value="Mo/tungstate-bd_C_term_dom"/>
</dbReference>
<evidence type="ECO:0000256" key="4">
    <source>
        <dbReference type="ARBA" id="ARBA00022741"/>
    </source>
</evidence>
<dbReference type="GO" id="GO:0043190">
    <property type="term" value="C:ATP-binding cassette (ABC) transporter complex"/>
    <property type="evidence" value="ECO:0007669"/>
    <property type="project" value="InterPro"/>
</dbReference>
<protein>
    <recommendedName>
        <fullName evidence="8">Spermidine/putrescine import ATP-binding protein PotA</fullName>
        <ecNumber evidence="8">7.6.2.11</ecNumber>
    </recommendedName>
</protein>
<evidence type="ECO:0000313" key="10">
    <source>
        <dbReference type="EMBL" id="TDG17325.1"/>
    </source>
</evidence>
<dbReference type="AlphaFoldDB" id="A0A4R5LYI5"/>
<dbReference type="EC" id="7.6.2.11" evidence="8"/>
<dbReference type="InterPro" id="IPR013611">
    <property type="entry name" value="Transp-assoc_OB_typ2"/>
</dbReference>
<dbReference type="PROSITE" id="PS50893">
    <property type="entry name" value="ABC_TRANSPORTER_2"/>
    <property type="match status" value="1"/>
</dbReference>
<dbReference type="InterPro" id="IPR027417">
    <property type="entry name" value="P-loop_NTPase"/>
</dbReference>
<sequence length="386" mass="42271">MKASPSPSTRSAEPARAVAPVRTGNERFVRIENVVKKFGDSVAVNDVSLDIAKNELFALLGSSGCGKSTLLRMLAGFETATAGRIYVDGEDLATLPPYRRPVNMMFQSYALFPHMSVESNVAFGLKQEGVPKNEIKVRVADALELVQMGRYAKRKPHQLSGGQQQRVALARSLVKRPKLLLLDEPMSALDKKIRQKTQLELVNIIEKVDVTCVMVTHDQEEAMTMASRLAVMSEGRIVQVGTPGEVYEYPNSRFSAEFIGSTNLFEGTVVQDEPDHIFVESEALENRLYVSHGITGPLGMAVGISVRPEHVCVSHTRPAAPCNWARGVVTDVAYMGSYSLYHVRLPGGKTVVSNLSSAYLMEEGTPVWNDEVYVSWSPASGVVVTQ</sequence>
<name>A0A4R5LYI5_9BURK</name>
<reference evidence="10 11" key="1">
    <citation type="submission" date="2019-03" db="EMBL/GenBank/DDBJ databases">
        <title>Paraburkholderia sp. 4M-K11, isolated from subtropical forest soil.</title>
        <authorList>
            <person name="Gao Z.-H."/>
            <person name="Qiu L.-H."/>
        </authorList>
    </citation>
    <scope>NUCLEOTIDE SEQUENCE [LARGE SCALE GENOMIC DNA]</scope>
    <source>
        <strain evidence="10 11">4M-K11</strain>
    </source>
</reference>
<evidence type="ECO:0000256" key="3">
    <source>
        <dbReference type="ARBA" id="ARBA00022519"/>
    </source>
</evidence>
<keyword evidence="10" id="KW-0378">Hydrolase</keyword>
<evidence type="ECO:0000256" key="6">
    <source>
        <dbReference type="ARBA" id="ARBA00022967"/>
    </source>
</evidence>
<keyword evidence="3" id="KW-0997">Cell inner membrane</keyword>
<evidence type="ECO:0000256" key="2">
    <source>
        <dbReference type="ARBA" id="ARBA00022475"/>
    </source>
</evidence>
<dbReference type="Proteomes" id="UP000295722">
    <property type="component" value="Unassembled WGS sequence"/>
</dbReference>
<keyword evidence="4 8" id="KW-0547">Nucleotide-binding</keyword>
<evidence type="ECO:0000256" key="7">
    <source>
        <dbReference type="ARBA" id="ARBA00023136"/>
    </source>
</evidence>
<keyword evidence="1 8" id="KW-0813">Transport</keyword>
<dbReference type="Gene3D" id="2.40.50.100">
    <property type="match status" value="1"/>
</dbReference>
<dbReference type="EMBL" id="SMRP01000046">
    <property type="protein sequence ID" value="TDG17325.1"/>
    <property type="molecule type" value="Genomic_DNA"/>
</dbReference>
<dbReference type="InterPro" id="IPR003439">
    <property type="entry name" value="ABC_transporter-like_ATP-bd"/>
</dbReference>
<dbReference type="SMART" id="SM00382">
    <property type="entry name" value="AAA"/>
    <property type="match status" value="1"/>
</dbReference>
<dbReference type="GO" id="GO:0015417">
    <property type="term" value="F:ABC-type polyamine transporter activity"/>
    <property type="evidence" value="ECO:0007669"/>
    <property type="project" value="UniProtKB-EC"/>
</dbReference>
<evidence type="ECO:0000256" key="8">
    <source>
        <dbReference type="RuleBase" id="RU364083"/>
    </source>
</evidence>
<dbReference type="Gene3D" id="3.40.50.300">
    <property type="entry name" value="P-loop containing nucleotide triphosphate hydrolases"/>
    <property type="match status" value="1"/>
</dbReference>
<dbReference type="NCBIfam" id="TIGR01187">
    <property type="entry name" value="potA"/>
    <property type="match status" value="1"/>
</dbReference>